<comment type="similarity">
    <text evidence="1">Belongs to the HesB/IscA family.</text>
</comment>
<gene>
    <name evidence="3" type="ORF">LO80_09345</name>
</gene>
<dbReference type="AlphaFoldDB" id="A0A097ERF8"/>
<organism evidence="3 4">
    <name type="scientific">Candidatus Francisella endociliophora</name>
    <dbReference type="NCBI Taxonomy" id="653937"/>
    <lineage>
        <taxon>Bacteria</taxon>
        <taxon>Pseudomonadati</taxon>
        <taxon>Pseudomonadota</taxon>
        <taxon>Gammaproteobacteria</taxon>
        <taxon>Thiotrichales</taxon>
        <taxon>Francisellaceae</taxon>
        <taxon>Francisella</taxon>
    </lineage>
</organism>
<dbReference type="EMBL" id="CP009574">
    <property type="protein sequence ID" value="AIT10155.1"/>
    <property type="molecule type" value="Genomic_DNA"/>
</dbReference>
<dbReference type="PANTHER" id="PTHR10072">
    <property type="entry name" value="IRON-SULFUR CLUSTER ASSEMBLY PROTEIN"/>
    <property type="match status" value="1"/>
</dbReference>
<dbReference type="InterPro" id="IPR050322">
    <property type="entry name" value="Fe-S_cluster_asmbl/transfer"/>
</dbReference>
<evidence type="ECO:0000313" key="4">
    <source>
        <dbReference type="Proteomes" id="UP000029672"/>
    </source>
</evidence>
<evidence type="ECO:0000256" key="1">
    <source>
        <dbReference type="ARBA" id="ARBA00006718"/>
    </source>
</evidence>
<dbReference type="InterPro" id="IPR000361">
    <property type="entry name" value="ATAP_core_dom"/>
</dbReference>
<protein>
    <submittedName>
        <fullName evidence="3">Heme biosynthesis protein HemY</fullName>
    </submittedName>
</protein>
<dbReference type="GO" id="GO:0016226">
    <property type="term" value="P:iron-sulfur cluster assembly"/>
    <property type="evidence" value="ECO:0007669"/>
    <property type="project" value="InterPro"/>
</dbReference>
<dbReference type="InterPro" id="IPR016092">
    <property type="entry name" value="ATAP"/>
</dbReference>
<name>A0A097ERF8_9GAMM</name>
<dbReference type="GO" id="GO:0005737">
    <property type="term" value="C:cytoplasm"/>
    <property type="evidence" value="ECO:0007669"/>
    <property type="project" value="TreeGrafter"/>
</dbReference>
<evidence type="ECO:0000313" key="3">
    <source>
        <dbReference type="EMBL" id="AIT10155.1"/>
    </source>
</evidence>
<dbReference type="OrthoDB" id="9801228at2"/>
<dbReference type="InterPro" id="IPR035903">
    <property type="entry name" value="HesB-like_dom_sf"/>
</dbReference>
<dbReference type="SUPFAM" id="SSF89360">
    <property type="entry name" value="HesB-like domain"/>
    <property type="match status" value="1"/>
</dbReference>
<dbReference type="Pfam" id="PF01521">
    <property type="entry name" value="Fe-S_biosyn"/>
    <property type="match status" value="1"/>
</dbReference>
<sequence length="118" mass="13240">MVEVFDPTNSNILEVTESAAKHFQKHLAKHEGAVGIYVGTKVMGCSGLAYDIDFVLKQPDNTTEIDQHDLRFFVSNKAMDFLNGLKIDYVKHEFGLYKLEYTNPNESARCGCGESFTV</sequence>
<dbReference type="STRING" id="1547445.LO80_09345"/>
<dbReference type="NCBIfam" id="TIGR00049">
    <property type="entry name" value="iron-sulfur cluster assembly accessory protein"/>
    <property type="match status" value="1"/>
</dbReference>
<keyword evidence="4" id="KW-1185">Reference proteome</keyword>
<dbReference type="HOGENOM" id="CLU_069054_5_1_6"/>
<dbReference type="eggNOG" id="COG0316">
    <property type="taxonomic scope" value="Bacteria"/>
</dbReference>
<dbReference type="PANTHER" id="PTHR10072:SF41">
    <property type="entry name" value="IRON-SULFUR CLUSTER ASSEMBLY 1 HOMOLOG, MITOCHONDRIAL"/>
    <property type="match status" value="1"/>
</dbReference>
<dbReference type="Gene3D" id="2.60.300.12">
    <property type="entry name" value="HesB-like domain"/>
    <property type="match status" value="1"/>
</dbReference>
<dbReference type="RefSeq" id="WP_040010529.1">
    <property type="nucleotide sequence ID" value="NZ_CP009574.1"/>
</dbReference>
<accession>A0A097ERF8</accession>
<reference evidence="3 4" key="1">
    <citation type="submission" date="2014-10" db="EMBL/GenBank/DDBJ databases">
        <title>Whole genome sequence of Francisella endociliophora strain FSC1006, isolated from a laboratory culture of the marine ciliate Euplotes raikovi.</title>
        <authorList>
            <person name="Granberg M."/>
            <person name="Backman S."/>
            <person name="Lundmark E."/>
            <person name="Nilsson E."/>
            <person name="Karlsson E."/>
            <person name="Thelaus J."/>
            <person name="Ohrman C."/>
            <person name="Larkeryd A."/>
            <person name="Stenberg P."/>
        </authorList>
    </citation>
    <scope>NUCLEOTIDE SEQUENCE [LARGE SCALE GENOMIC DNA]</scope>
    <source>
        <strain evidence="3 4">FSC1006</strain>
    </source>
</reference>
<evidence type="ECO:0000259" key="2">
    <source>
        <dbReference type="Pfam" id="PF01521"/>
    </source>
</evidence>
<dbReference type="KEGG" id="frf:LO80_09345"/>
<feature type="domain" description="Core" evidence="2">
    <location>
        <begin position="13"/>
        <end position="114"/>
    </location>
</feature>
<dbReference type="Proteomes" id="UP000029672">
    <property type="component" value="Chromosome"/>
</dbReference>
<proteinExistence type="inferred from homology"/>
<dbReference type="GO" id="GO:0051537">
    <property type="term" value="F:2 iron, 2 sulfur cluster binding"/>
    <property type="evidence" value="ECO:0007669"/>
    <property type="project" value="TreeGrafter"/>
</dbReference>